<sequence length="244" mass="26557">MYKDRSRGILPRSSVVNPFDDVDDPGYHVYDSKPISTYFAHAEHVRIGVKHVSHNLSPKGWFGSQEACRHNLDSRGSQKLLLDHTKWLDMMHDWQQRLRVHMQKVKCRREKDSSACVPTHVASMRSLLWAPPPSSLYHCGANGLSGGSRRGISVTSKHIPPKKLCPAMSYIELELNRSHTETSRREDESGASRPKANVWSHSKYMAFLAGSAAASTLGGAGSSVGCGGRSGFTSSAGNGGGGGV</sequence>
<dbReference type="Proteomes" id="UP001187471">
    <property type="component" value="Unassembled WGS sequence"/>
</dbReference>
<evidence type="ECO:0000313" key="1">
    <source>
        <dbReference type="EMBL" id="KAK2981387.1"/>
    </source>
</evidence>
<gene>
    <name evidence="1" type="ORF">RJ640_003347</name>
</gene>
<organism evidence="1 2">
    <name type="scientific">Escallonia rubra</name>
    <dbReference type="NCBI Taxonomy" id="112253"/>
    <lineage>
        <taxon>Eukaryota</taxon>
        <taxon>Viridiplantae</taxon>
        <taxon>Streptophyta</taxon>
        <taxon>Embryophyta</taxon>
        <taxon>Tracheophyta</taxon>
        <taxon>Spermatophyta</taxon>
        <taxon>Magnoliopsida</taxon>
        <taxon>eudicotyledons</taxon>
        <taxon>Gunneridae</taxon>
        <taxon>Pentapetalae</taxon>
        <taxon>asterids</taxon>
        <taxon>campanulids</taxon>
        <taxon>Escalloniales</taxon>
        <taxon>Escalloniaceae</taxon>
        <taxon>Escallonia</taxon>
    </lineage>
</organism>
<keyword evidence="2" id="KW-1185">Reference proteome</keyword>
<dbReference type="EMBL" id="JAVXUO010001538">
    <property type="protein sequence ID" value="KAK2981387.1"/>
    <property type="molecule type" value="Genomic_DNA"/>
</dbReference>
<evidence type="ECO:0000313" key="2">
    <source>
        <dbReference type="Proteomes" id="UP001187471"/>
    </source>
</evidence>
<dbReference type="AlphaFoldDB" id="A0AA88R512"/>
<protein>
    <submittedName>
        <fullName evidence="1">Uncharacterized protein</fullName>
    </submittedName>
</protein>
<accession>A0AA88R512</accession>
<name>A0AA88R512_9ASTE</name>
<proteinExistence type="predicted"/>
<reference evidence="1" key="1">
    <citation type="submission" date="2022-12" db="EMBL/GenBank/DDBJ databases">
        <title>Draft genome assemblies for two species of Escallonia (Escalloniales).</title>
        <authorList>
            <person name="Chanderbali A."/>
            <person name="Dervinis C."/>
            <person name="Anghel I."/>
            <person name="Soltis D."/>
            <person name="Soltis P."/>
            <person name="Zapata F."/>
        </authorList>
    </citation>
    <scope>NUCLEOTIDE SEQUENCE</scope>
    <source>
        <strain evidence="1">UCBG92.1500</strain>
        <tissue evidence="1">Leaf</tissue>
    </source>
</reference>
<comment type="caution">
    <text evidence="1">The sequence shown here is derived from an EMBL/GenBank/DDBJ whole genome shotgun (WGS) entry which is preliminary data.</text>
</comment>